<dbReference type="EMBL" id="JASPKZ010003850">
    <property type="protein sequence ID" value="KAJ9592014.1"/>
    <property type="molecule type" value="Genomic_DNA"/>
</dbReference>
<keyword evidence="2 3" id="KW-0802">TPR repeat</keyword>
<gene>
    <name evidence="4" type="ORF">L9F63_001453</name>
</gene>
<protein>
    <recommendedName>
        <fullName evidence="6">Tetratricopeptide repeat protein 37</fullName>
    </recommendedName>
</protein>
<name>A0AAD8A3Y8_DIPPU</name>
<dbReference type="Pfam" id="PF13432">
    <property type="entry name" value="TPR_16"/>
    <property type="match status" value="3"/>
</dbReference>
<dbReference type="Gene3D" id="1.25.40.10">
    <property type="entry name" value="Tetratricopeptide repeat domain"/>
    <property type="match status" value="5"/>
</dbReference>
<dbReference type="SUPFAM" id="SSF48452">
    <property type="entry name" value="TPR-like"/>
    <property type="match status" value="4"/>
</dbReference>
<evidence type="ECO:0000256" key="2">
    <source>
        <dbReference type="ARBA" id="ARBA00022803"/>
    </source>
</evidence>
<proteinExistence type="predicted"/>
<feature type="repeat" description="TPR" evidence="3">
    <location>
        <begin position="549"/>
        <end position="582"/>
    </location>
</feature>
<reference evidence="4" key="1">
    <citation type="journal article" date="2023" name="IScience">
        <title>Live-bearing cockroach genome reveals convergent evolutionary mechanisms linked to viviparity in insects and beyond.</title>
        <authorList>
            <person name="Fouks B."/>
            <person name="Harrison M.C."/>
            <person name="Mikhailova A.A."/>
            <person name="Marchal E."/>
            <person name="English S."/>
            <person name="Carruthers M."/>
            <person name="Jennings E.C."/>
            <person name="Chiamaka E.L."/>
            <person name="Frigard R.A."/>
            <person name="Pippel M."/>
            <person name="Attardo G.M."/>
            <person name="Benoit J.B."/>
            <person name="Bornberg-Bauer E."/>
            <person name="Tobe S.S."/>
        </authorList>
    </citation>
    <scope>NUCLEOTIDE SEQUENCE</scope>
    <source>
        <strain evidence="4">Stay&amp;Tobe</strain>
    </source>
</reference>
<comment type="caution">
    <text evidence="4">The sequence shown here is derived from an EMBL/GenBank/DDBJ whole genome shotgun (WGS) entry which is preliminary data.</text>
</comment>
<accession>A0AAD8A3Y8</accession>
<dbReference type="GO" id="GO:0055087">
    <property type="term" value="C:Ski complex"/>
    <property type="evidence" value="ECO:0007669"/>
    <property type="project" value="InterPro"/>
</dbReference>
<dbReference type="InterPro" id="IPR039226">
    <property type="entry name" value="Ski3/TTC37"/>
</dbReference>
<dbReference type="PANTHER" id="PTHR15704:SF7">
    <property type="entry name" value="SUPERKILLER COMPLEX PROTEIN 3"/>
    <property type="match status" value="1"/>
</dbReference>
<evidence type="ECO:0000256" key="3">
    <source>
        <dbReference type="PROSITE-ProRule" id="PRU00339"/>
    </source>
</evidence>
<feature type="repeat" description="TPR" evidence="3">
    <location>
        <begin position="444"/>
        <end position="477"/>
    </location>
</feature>
<keyword evidence="1" id="KW-0677">Repeat</keyword>
<dbReference type="PANTHER" id="PTHR15704">
    <property type="entry name" value="SUPERKILLER 3 PROTEIN-RELATED"/>
    <property type="match status" value="1"/>
</dbReference>
<evidence type="ECO:0000313" key="5">
    <source>
        <dbReference type="Proteomes" id="UP001233999"/>
    </source>
</evidence>
<feature type="repeat" description="TPR" evidence="3">
    <location>
        <begin position="583"/>
        <end position="616"/>
    </location>
</feature>
<dbReference type="GO" id="GO:0006401">
    <property type="term" value="P:RNA catabolic process"/>
    <property type="evidence" value="ECO:0007669"/>
    <property type="project" value="InterPro"/>
</dbReference>
<dbReference type="InterPro" id="IPR019734">
    <property type="entry name" value="TPR_rpt"/>
</dbReference>
<dbReference type="InterPro" id="IPR011990">
    <property type="entry name" value="TPR-like_helical_dom_sf"/>
</dbReference>
<dbReference type="SMART" id="SM00028">
    <property type="entry name" value="TPR"/>
    <property type="match status" value="10"/>
</dbReference>
<dbReference type="Proteomes" id="UP001233999">
    <property type="component" value="Unassembled WGS sequence"/>
</dbReference>
<evidence type="ECO:0000256" key="1">
    <source>
        <dbReference type="ARBA" id="ARBA00022737"/>
    </source>
</evidence>
<evidence type="ECO:0000313" key="4">
    <source>
        <dbReference type="EMBL" id="KAJ9592014.1"/>
    </source>
</evidence>
<organism evidence="4 5">
    <name type="scientific">Diploptera punctata</name>
    <name type="common">Pacific beetle cockroach</name>
    <dbReference type="NCBI Taxonomy" id="6984"/>
    <lineage>
        <taxon>Eukaryota</taxon>
        <taxon>Metazoa</taxon>
        <taxon>Ecdysozoa</taxon>
        <taxon>Arthropoda</taxon>
        <taxon>Hexapoda</taxon>
        <taxon>Insecta</taxon>
        <taxon>Pterygota</taxon>
        <taxon>Neoptera</taxon>
        <taxon>Polyneoptera</taxon>
        <taxon>Dictyoptera</taxon>
        <taxon>Blattodea</taxon>
        <taxon>Blaberoidea</taxon>
        <taxon>Blaberidae</taxon>
        <taxon>Diplopterinae</taxon>
        <taxon>Diploptera</taxon>
    </lineage>
</organism>
<sequence length="894" mass="102275">MDAKEIKQTLKSAKEAIKNKEFKTALQLCKTVLKHDRNNYVGLVLFGVALQDSDQKGQAPNAFRKAIEASPKQILAWQGLASYYEKENSEKDQKELIPVYQQLLALESDLGKFKETCSKLALLSVKCSMLEQCANILTKQTENGSPEQKKIVLKTLVSTLCQEKELSPKLSTVLETALEEIVKDPSTEDVEDYYKKYLKVLYKNKKNILLLDEAKKLHSLFPESTSPLEWICKVYSENNALNIKISDVIEDNIEEYYKRLESFNSESSLALLAKSVEFFKKKSFVESLDILKQVVGALSQSCYVWILLCRCYLFMHCCADAEYCAKEALRIIKKQDVDEHLQNFVLALLVKSLSLQMDEEKLKEAVNGCVKILKRDPGNFEIIECMTRAHIMLGNQYETEKCLKALENGWKSGLLTSLFLKKQNKLNEALEVLNASVREEPNSAELWLELGKLHWQEERYNHSLTAFLKATKLDPHSYICYVYLGHHYSFGNRDLDKARRCYQKAFRLNPNCKEAGAGLSDIYRLQKNPEANIELLTYVTEAVGCVEAKWAWLRLGLYHMDQGNYQEAIDSMLSVIRADPTDSYSWECLGDAYNGRGAYTAALKSYQRVLELEPEAVYPAFQLGNIKQLIGLYEESIEDFKNLLYNHPTYVPALKGLSETFLCQARNYFSRQLLGCCRDSCQKAVDYITKAIEERKDLSCLWKLLGDACTLTTQLPERYSQLCVTVWITNSLTDCEDEGGEDEDEILVLLKENIFQQGIRCYCKALSLSPNNNLLWHDLAYIYNLQANYMHDPDVKNQLRECALAAINKCIHLNSKEWQHWNLLGVIASSPELNNLALAQHAFIKSIQIENNNSVTWTNLGTLYLNMNEIKLAHEAFKVAQRTEPSYVQCWIGQ</sequence>
<reference evidence="4" key="2">
    <citation type="submission" date="2023-05" db="EMBL/GenBank/DDBJ databases">
        <authorList>
            <person name="Fouks B."/>
        </authorList>
    </citation>
    <scope>NUCLEOTIDE SEQUENCE</scope>
    <source>
        <strain evidence="4">Stay&amp;Tobe</strain>
        <tissue evidence="4">Testes</tissue>
    </source>
</reference>
<dbReference type="PROSITE" id="PS50005">
    <property type="entry name" value="TPR"/>
    <property type="match status" value="4"/>
</dbReference>
<feature type="non-terminal residue" evidence="4">
    <location>
        <position position="1"/>
    </location>
</feature>
<feature type="repeat" description="TPR" evidence="3">
    <location>
        <begin position="854"/>
        <end position="887"/>
    </location>
</feature>
<evidence type="ECO:0008006" key="6">
    <source>
        <dbReference type="Google" id="ProtNLM"/>
    </source>
</evidence>
<keyword evidence="5" id="KW-1185">Reference proteome</keyword>
<dbReference type="AlphaFoldDB" id="A0AAD8A3Y8"/>